<reference evidence="1 2" key="1">
    <citation type="journal article" date="2018" name="Front. Plant Sci.">
        <title>Red Clover (Trifolium pratense) and Zigzag Clover (T. medium) - A Picture of Genomic Similarities and Differences.</title>
        <authorList>
            <person name="Dluhosova J."/>
            <person name="Istvanek J."/>
            <person name="Nedelnik J."/>
            <person name="Repkova J."/>
        </authorList>
    </citation>
    <scope>NUCLEOTIDE SEQUENCE [LARGE SCALE GENOMIC DNA]</scope>
    <source>
        <strain evidence="2">cv. 10/8</strain>
        <tissue evidence="1">Leaf</tissue>
    </source>
</reference>
<dbReference type="SUPFAM" id="SSF54001">
    <property type="entry name" value="Cysteine proteinases"/>
    <property type="match status" value="1"/>
</dbReference>
<keyword evidence="2" id="KW-1185">Reference proteome</keyword>
<dbReference type="EMBL" id="LXQA010069425">
    <property type="protein sequence ID" value="MCI08549.1"/>
    <property type="molecule type" value="Genomic_DNA"/>
</dbReference>
<dbReference type="InterPro" id="IPR038765">
    <property type="entry name" value="Papain-like_cys_pep_sf"/>
</dbReference>
<protein>
    <submittedName>
        <fullName evidence="1">Uncharacterized protein</fullName>
    </submittedName>
</protein>
<organism evidence="1 2">
    <name type="scientific">Trifolium medium</name>
    <dbReference type="NCBI Taxonomy" id="97028"/>
    <lineage>
        <taxon>Eukaryota</taxon>
        <taxon>Viridiplantae</taxon>
        <taxon>Streptophyta</taxon>
        <taxon>Embryophyta</taxon>
        <taxon>Tracheophyta</taxon>
        <taxon>Spermatophyta</taxon>
        <taxon>Magnoliopsida</taxon>
        <taxon>eudicotyledons</taxon>
        <taxon>Gunneridae</taxon>
        <taxon>Pentapetalae</taxon>
        <taxon>rosids</taxon>
        <taxon>fabids</taxon>
        <taxon>Fabales</taxon>
        <taxon>Fabaceae</taxon>
        <taxon>Papilionoideae</taxon>
        <taxon>50 kb inversion clade</taxon>
        <taxon>NPAAA clade</taxon>
        <taxon>Hologalegina</taxon>
        <taxon>IRL clade</taxon>
        <taxon>Trifolieae</taxon>
        <taxon>Trifolium</taxon>
    </lineage>
</organism>
<name>A0A392PAP3_9FABA</name>
<dbReference type="Proteomes" id="UP000265520">
    <property type="component" value="Unassembled WGS sequence"/>
</dbReference>
<dbReference type="AlphaFoldDB" id="A0A392PAP3"/>
<sequence>MWCAMWGKKYNDEHEKEYRFLVFEETLSRPKTVDLFGYNIQGYADRTPEELEDMRLTTGNN</sequence>
<evidence type="ECO:0000313" key="2">
    <source>
        <dbReference type="Proteomes" id="UP000265520"/>
    </source>
</evidence>
<dbReference type="Gene3D" id="1.10.287.2250">
    <property type="match status" value="1"/>
</dbReference>
<accession>A0A392PAP3</accession>
<proteinExistence type="predicted"/>
<comment type="caution">
    <text evidence="1">The sequence shown here is derived from an EMBL/GenBank/DDBJ whole genome shotgun (WGS) entry which is preliminary data.</text>
</comment>
<evidence type="ECO:0000313" key="1">
    <source>
        <dbReference type="EMBL" id="MCI08549.1"/>
    </source>
</evidence>